<dbReference type="VEuPathDB" id="FungiDB:MELLADRAFT_124053"/>
<dbReference type="HOGENOM" id="CLU_1619396_0_0_1"/>
<keyword evidence="1" id="KW-0472">Membrane</keyword>
<dbReference type="GeneID" id="18926593"/>
<evidence type="ECO:0000256" key="1">
    <source>
        <dbReference type="SAM" id="Phobius"/>
    </source>
</evidence>
<keyword evidence="3" id="KW-1185">Reference proteome</keyword>
<name>F4RGK7_MELLP</name>
<sequence>MNPSPLHHKLFETFLISVLPIILLCVIARLLFPKKFQSVVIIGVLILTFLPSEGSFIAILLLLIICVILIGFLAVYSFSNQNDEEFDDDLYDLLHLSIPLIIVTPPSEPHLTNLPPQYKEQDANFLMVLLRSGRRRRRNGNSRSRSRSSNRRKGARWMALFLKRLSDTSFHELCFVWSFS</sequence>
<evidence type="ECO:0000313" key="3">
    <source>
        <dbReference type="Proteomes" id="UP000001072"/>
    </source>
</evidence>
<keyword evidence="1" id="KW-0812">Transmembrane</keyword>
<gene>
    <name evidence="2" type="ORF">MELLADRAFT_124053</name>
</gene>
<dbReference type="EMBL" id="GL883100">
    <property type="protein sequence ID" value="EGG08524.1"/>
    <property type="molecule type" value="Genomic_DNA"/>
</dbReference>
<dbReference type="RefSeq" id="XP_007408110.1">
    <property type="nucleotide sequence ID" value="XM_007408048.1"/>
</dbReference>
<feature type="transmembrane region" description="Helical" evidence="1">
    <location>
        <begin position="14"/>
        <end position="32"/>
    </location>
</feature>
<dbReference type="KEGG" id="mlr:MELLADRAFT_124053"/>
<protein>
    <submittedName>
        <fullName evidence="2">Secreted protein</fullName>
    </submittedName>
</protein>
<proteinExistence type="predicted"/>
<evidence type="ECO:0000313" key="2">
    <source>
        <dbReference type="EMBL" id="EGG08524.1"/>
    </source>
</evidence>
<feature type="transmembrane region" description="Helical" evidence="1">
    <location>
        <begin position="39"/>
        <end position="72"/>
    </location>
</feature>
<accession>F4RGK7</accession>
<dbReference type="InParanoid" id="F4RGK7"/>
<keyword evidence="1" id="KW-1133">Transmembrane helix</keyword>
<organism evidence="3">
    <name type="scientific">Melampsora larici-populina (strain 98AG31 / pathotype 3-4-7)</name>
    <name type="common">Poplar leaf rust fungus</name>
    <dbReference type="NCBI Taxonomy" id="747676"/>
    <lineage>
        <taxon>Eukaryota</taxon>
        <taxon>Fungi</taxon>
        <taxon>Dikarya</taxon>
        <taxon>Basidiomycota</taxon>
        <taxon>Pucciniomycotina</taxon>
        <taxon>Pucciniomycetes</taxon>
        <taxon>Pucciniales</taxon>
        <taxon>Melampsoraceae</taxon>
        <taxon>Melampsora</taxon>
    </lineage>
</organism>
<reference evidence="3" key="1">
    <citation type="journal article" date="2011" name="Proc. Natl. Acad. Sci. U.S.A.">
        <title>Obligate biotrophy features unraveled by the genomic analysis of rust fungi.</title>
        <authorList>
            <person name="Duplessis S."/>
            <person name="Cuomo C.A."/>
            <person name="Lin Y.-C."/>
            <person name="Aerts A."/>
            <person name="Tisserant E."/>
            <person name="Veneault-Fourrey C."/>
            <person name="Joly D.L."/>
            <person name="Hacquard S."/>
            <person name="Amselem J."/>
            <person name="Cantarel B.L."/>
            <person name="Chiu R."/>
            <person name="Coutinho P.M."/>
            <person name="Feau N."/>
            <person name="Field M."/>
            <person name="Frey P."/>
            <person name="Gelhaye E."/>
            <person name="Goldberg J."/>
            <person name="Grabherr M.G."/>
            <person name="Kodira C.D."/>
            <person name="Kohler A."/>
            <person name="Kuees U."/>
            <person name="Lindquist E.A."/>
            <person name="Lucas S.M."/>
            <person name="Mago R."/>
            <person name="Mauceli E."/>
            <person name="Morin E."/>
            <person name="Murat C."/>
            <person name="Pangilinan J.L."/>
            <person name="Park R."/>
            <person name="Pearson M."/>
            <person name="Quesneville H."/>
            <person name="Rouhier N."/>
            <person name="Sakthikumar S."/>
            <person name="Salamov A.A."/>
            <person name="Schmutz J."/>
            <person name="Selles B."/>
            <person name="Shapiro H."/>
            <person name="Tanguay P."/>
            <person name="Tuskan G.A."/>
            <person name="Henrissat B."/>
            <person name="Van de Peer Y."/>
            <person name="Rouze P."/>
            <person name="Ellis J.G."/>
            <person name="Dodds P.N."/>
            <person name="Schein J.E."/>
            <person name="Zhong S."/>
            <person name="Hamelin R.C."/>
            <person name="Grigoriev I.V."/>
            <person name="Szabo L.J."/>
            <person name="Martin F."/>
        </authorList>
    </citation>
    <scope>NUCLEOTIDE SEQUENCE [LARGE SCALE GENOMIC DNA]</scope>
    <source>
        <strain evidence="3">98AG31 / pathotype 3-4-7</strain>
    </source>
</reference>
<dbReference type="AlphaFoldDB" id="F4RGK7"/>
<dbReference type="Proteomes" id="UP000001072">
    <property type="component" value="Unassembled WGS sequence"/>
</dbReference>